<name>A0A1F8F2Q8_9BACT</name>
<dbReference type="Proteomes" id="UP000176834">
    <property type="component" value="Unassembled WGS sequence"/>
</dbReference>
<organism evidence="2 3">
    <name type="scientific">Candidatus Yanofskybacteria bacterium RIFCSPHIGHO2_02_FULL_38_22b</name>
    <dbReference type="NCBI Taxonomy" id="1802673"/>
    <lineage>
        <taxon>Bacteria</taxon>
        <taxon>Candidatus Yanofskyibacteriota</taxon>
    </lineage>
</organism>
<gene>
    <name evidence="2" type="ORF">A3B86_01550</name>
</gene>
<dbReference type="Gene3D" id="3.40.50.300">
    <property type="entry name" value="P-loop containing nucleotide triphosphate hydrolases"/>
    <property type="match status" value="1"/>
</dbReference>
<dbReference type="InterPro" id="IPR033469">
    <property type="entry name" value="CYTH-like_dom_sf"/>
</dbReference>
<dbReference type="InterPro" id="IPR038727">
    <property type="entry name" value="NadR/Ttd14_AAA_dom"/>
</dbReference>
<dbReference type="InterPro" id="IPR053227">
    <property type="entry name" value="TRPL-trafficking_regulator"/>
</dbReference>
<sequence>MATDNKNEIERRFMPIKWSTEHHFPFNLPRINIRQGYFELPVKDRSLRVRVSDNTKAELTSKSGKGIERPEKPHPLYVDYAKMLIEDYCSHYLEKVRHVDGRWEIDFFDSPLSGLVLMEIELRSRDEDFTKPKYVEEWVEVTDSLTNHHLARLATQLRENKLPVMPYIYSHVFSSVPKIVITGGPCSGKTDILALLSQRSDLQCVPEVASIVISQLSIKPKKEINDFFQRLVHNTQSLFEDTSLQYAVIEGRSGLILDRGLPDGAAYFEGGISEYEKVIKTNVAQEYSRYKLIICLDVAPEDIYELKKANNSARSETYKEACEKGDRVRRVWQNHPNFVFVSNDGGWDEKVRKVKEAIDKVLR</sequence>
<dbReference type="GO" id="GO:0070300">
    <property type="term" value="F:phosphatidic acid binding"/>
    <property type="evidence" value="ECO:0007669"/>
    <property type="project" value="TreeGrafter"/>
</dbReference>
<proteinExistence type="predicted"/>
<reference evidence="2 3" key="1">
    <citation type="journal article" date="2016" name="Nat. Commun.">
        <title>Thousands of microbial genomes shed light on interconnected biogeochemical processes in an aquifer system.</title>
        <authorList>
            <person name="Anantharaman K."/>
            <person name="Brown C.T."/>
            <person name="Hug L.A."/>
            <person name="Sharon I."/>
            <person name="Castelle C.J."/>
            <person name="Probst A.J."/>
            <person name="Thomas B.C."/>
            <person name="Singh A."/>
            <person name="Wilkins M.J."/>
            <person name="Karaoz U."/>
            <person name="Brodie E.L."/>
            <person name="Williams K.H."/>
            <person name="Hubbard S.S."/>
            <person name="Banfield J.F."/>
        </authorList>
    </citation>
    <scope>NUCLEOTIDE SEQUENCE [LARGE SCALE GENOMIC DNA]</scope>
</reference>
<comment type="caution">
    <text evidence="2">The sequence shown here is derived from an EMBL/GenBank/DDBJ whole genome shotgun (WGS) entry which is preliminary data.</text>
</comment>
<evidence type="ECO:0000259" key="1">
    <source>
        <dbReference type="Pfam" id="PF13521"/>
    </source>
</evidence>
<dbReference type="SUPFAM" id="SSF52540">
    <property type="entry name" value="P-loop containing nucleoside triphosphate hydrolases"/>
    <property type="match status" value="1"/>
</dbReference>
<dbReference type="Pfam" id="PF13521">
    <property type="entry name" value="AAA_28"/>
    <property type="match status" value="1"/>
</dbReference>
<dbReference type="SUPFAM" id="SSF55154">
    <property type="entry name" value="CYTH-like phosphatases"/>
    <property type="match status" value="1"/>
</dbReference>
<evidence type="ECO:0000313" key="2">
    <source>
        <dbReference type="EMBL" id="OGN07415.1"/>
    </source>
</evidence>
<evidence type="ECO:0000313" key="3">
    <source>
        <dbReference type="Proteomes" id="UP000176834"/>
    </source>
</evidence>
<dbReference type="GO" id="GO:0035091">
    <property type="term" value="F:phosphatidylinositol binding"/>
    <property type="evidence" value="ECO:0007669"/>
    <property type="project" value="TreeGrafter"/>
</dbReference>
<dbReference type="EMBL" id="MGJN01000007">
    <property type="protein sequence ID" value="OGN07415.1"/>
    <property type="molecule type" value="Genomic_DNA"/>
</dbReference>
<feature type="domain" description="NadR/Ttd14 AAA" evidence="1">
    <location>
        <begin position="178"/>
        <end position="350"/>
    </location>
</feature>
<protein>
    <recommendedName>
        <fullName evidence="1">NadR/Ttd14 AAA domain-containing protein</fullName>
    </recommendedName>
</protein>
<dbReference type="InterPro" id="IPR027417">
    <property type="entry name" value="P-loop_NTPase"/>
</dbReference>
<dbReference type="GO" id="GO:0005525">
    <property type="term" value="F:GTP binding"/>
    <property type="evidence" value="ECO:0007669"/>
    <property type="project" value="TreeGrafter"/>
</dbReference>
<dbReference type="AlphaFoldDB" id="A0A1F8F2Q8"/>
<accession>A0A1F8F2Q8</accession>
<dbReference type="PANTHER" id="PTHR34932:SF1">
    <property type="entry name" value="TRPL TRANSLOCATION DEFECT PROTEIN 14"/>
    <property type="match status" value="1"/>
</dbReference>
<dbReference type="PANTHER" id="PTHR34932">
    <property type="entry name" value="TRPL TRANSLOCATION DEFECT PROTEIN 14"/>
    <property type="match status" value="1"/>
</dbReference>
<dbReference type="Gene3D" id="2.40.320.10">
    <property type="entry name" value="Hypothetical Protein Pfu-838710-001"/>
    <property type="match status" value="1"/>
</dbReference>